<dbReference type="SUPFAM" id="SSF53335">
    <property type="entry name" value="S-adenosyl-L-methionine-dependent methyltransferases"/>
    <property type="match status" value="1"/>
</dbReference>
<dbReference type="InterPro" id="IPR002052">
    <property type="entry name" value="DNA_methylase_N6_adenine_CS"/>
</dbReference>
<dbReference type="PANTHER" id="PTHR18895:SF74">
    <property type="entry name" value="MTRF1L RELEASE FACTOR GLUTAMINE METHYLTRANSFERASE"/>
    <property type="match status" value="1"/>
</dbReference>
<evidence type="ECO:0000259" key="6">
    <source>
        <dbReference type="Pfam" id="PF05175"/>
    </source>
</evidence>
<dbReference type="EMBL" id="SGXD01000005">
    <property type="protein sequence ID" value="RZS80071.1"/>
    <property type="molecule type" value="Genomic_DNA"/>
</dbReference>
<dbReference type="CDD" id="cd02440">
    <property type="entry name" value="AdoMet_MTases"/>
    <property type="match status" value="1"/>
</dbReference>
<organism evidence="7 8">
    <name type="scientific">Motilibacter rhizosphaerae</name>
    <dbReference type="NCBI Taxonomy" id="598652"/>
    <lineage>
        <taxon>Bacteria</taxon>
        <taxon>Bacillati</taxon>
        <taxon>Actinomycetota</taxon>
        <taxon>Actinomycetes</taxon>
        <taxon>Motilibacterales</taxon>
        <taxon>Motilibacteraceae</taxon>
        <taxon>Motilibacter</taxon>
    </lineage>
</organism>
<dbReference type="GO" id="GO:0032259">
    <property type="term" value="P:methylation"/>
    <property type="evidence" value="ECO:0007669"/>
    <property type="project" value="UniProtKB-KW"/>
</dbReference>
<dbReference type="GO" id="GO:0003676">
    <property type="term" value="F:nucleic acid binding"/>
    <property type="evidence" value="ECO:0007669"/>
    <property type="project" value="InterPro"/>
</dbReference>
<dbReference type="Proteomes" id="UP000293638">
    <property type="component" value="Unassembled WGS sequence"/>
</dbReference>
<evidence type="ECO:0000313" key="8">
    <source>
        <dbReference type="Proteomes" id="UP000293638"/>
    </source>
</evidence>
<comment type="caution">
    <text evidence="7">The sequence shown here is derived from an EMBL/GenBank/DDBJ whole genome shotgun (WGS) entry which is preliminary data.</text>
</comment>
<accession>A0A4Q7NAU5</accession>
<reference evidence="7 8" key="1">
    <citation type="submission" date="2019-02" db="EMBL/GenBank/DDBJ databases">
        <title>Genomic Encyclopedia of Type Strains, Phase IV (KMG-IV): sequencing the most valuable type-strain genomes for metagenomic binning, comparative biology and taxonomic classification.</title>
        <authorList>
            <person name="Goeker M."/>
        </authorList>
    </citation>
    <scope>NUCLEOTIDE SEQUENCE [LARGE SCALE GENOMIC DNA]</scope>
    <source>
        <strain evidence="7 8">DSM 45622</strain>
    </source>
</reference>
<keyword evidence="8" id="KW-1185">Reference proteome</keyword>
<keyword evidence="4" id="KW-0949">S-adenosyl-L-methionine</keyword>
<dbReference type="GO" id="GO:0102559">
    <property type="term" value="F:peptide chain release factor N(5)-glutamine methyltransferase activity"/>
    <property type="evidence" value="ECO:0007669"/>
    <property type="project" value="UniProtKB-EC"/>
</dbReference>
<dbReference type="PANTHER" id="PTHR18895">
    <property type="entry name" value="HEMK METHYLTRANSFERASE"/>
    <property type="match status" value="1"/>
</dbReference>
<dbReference type="InterPro" id="IPR004556">
    <property type="entry name" value="HemK-like"/>
</dbReference>
<dbReference type="Gene3D" id="3.40.50.150">
    <property type="entry name" value="Vaccinia Virus protein VP39"/>
    <property type="match status" value="1"/>
</dbReference>
<dbReference type="Pfam" id="PF05175">
    <property type="entry name" value="MTS"/>
    <property type="match status" value="1"/>
</dbReference>
<keyword evidence="2 7" id="KW-0489">Methyltransferase</keyword>
<dbReference type="PROSITE" id="PS00092">
    <property type="entry name" value="N6_MTASE"/>
    <property type="match status" value="1"/>
</dbReference>
<name>A0A4Q7NAU5_9ACTN</name>
<gene>
    <name evidence="7" type="ORF">EV189_3551</name>
</gene>
<evidence type="ECO:0000256" key="2">
    <source>
        <dbReference type="ARBA" id="ARBA00022603"/>
    </source>
</evidence>
<comment type="catalytic activity">
    <reaction evidence="5">
        <text>L-glutaminyl-[peptide chain release factor] + S-adenosyl-L-methionine = N(5)-methyl-L-glutaminyl-[peptide chain release factor] + S-adenosyl-L-homocysteine + H(+)</text>
        <dbReference type="Rhea" id="RHEA:42896"/>
        <dbReference type="Rhea" id="RHEA-COMP:10271"/>
        <dbReference type="Rhea" id="RHEA-COMP:10272"/>
        <dbReference type="ChEBI" id="CHEBI:15378"/>
        <dbReference type="ChEBI" id="CHEBI:30011"/>
        <dbReference type="ChEBI" id="CHEBI:57856"/>
        <dbReference type="ChEBI" id="CHEBI:59789"/>
        <dbReference type="ChEBI" id="CHEBI:61891"/>
        <dbReference type="EC" id="2.1.1.297"/>
    </reaction>
</comment>
<sequence length="217" mass="23380">MTSLAPSDSLPVARTVRIAGVELLVGPGVFTPAPETESVVAAVLELLRDVRRPRVVDLCTGSGTIAYAVAAARPDAEVVAVEASADALVWTRRNGERLGLPVRLEHARALDALPGESGYDLVVSNPPYVADSELDRLTEVEARNPHSAMLAGDDGLAVIREVEQTAWRLLRPGGSLVVEHSDRQGRTAPAVFTPRWLDVADHRDAEGRDRYLTARRP</sequence>
<evidence type="ECO:0000256" key="1">
    <source>
        <dbReference type="ARBA" id="ARBA00012771"/>
    </source>
</evidence>
<feature type="domain" description="Methyltransferase small" evidence="6">
    <location>
        <begin position="26"/>
        <end position="134"/>
    </location>
</feature>
<dbReference type="NCBIfam" id="TIGR00536">
    <property type="entry name" value="hemK_fam"/>
    <property type="match status" value="1"/>
</dbReference>
<proteinExistence type="predicted"/>
<dbReference type="InterPro" id="IPR007848">
    <property type="entry name" value="Small_mtfrase_dom"/>
</dbReference>
<evidence type="ECO:0000256" key="3">
    <source>
        <dbReference type="ARBA" id="ARBA00022679"/>
    </source>
</evidence>
<dbReference type="AlphaFoldDB" id="A0A4Q7NAU5"/>
<keyword evidence="3 7" id="KW-0808">Transferase</keyword>
<evidence type="ECO:0000256" key="4">
    <source>
        <dbReference type="ARBA" id="ARBA00022691"/>
    </source>
</evidence>
<evidence type="ECO:0000256" key="5">
    <source>
        <dbReference type="ARBA" id="ARBA00048391"/>
    </source>
</evidence>
<dbReference type="EC" id="2.1.1.297" evidence="1"/>
<evidence type="ECO:0000313" key="7">
    <source>
        <dbReference type="EMBL" id="RZS80071.1"/>
    </source>
</evidence>
<dbReference type="RefSeq" id="WP_165400366.1">
    <property type="nucleotide sequence ID" value="NZ_SGXD01000005.1"/>
</dbReference>
<protein>
    <recommendedName>
        <fullName evidence="1">peptide chain release factor N(5)-glutamine methyltransferase</fullName>
        <ecNumber evidence="1">2.1.1.297</ecNumber>
    </recommendedName>
</protein>
<dbReference type="InterPro" id="IPR029063">
    <property type="entry name" value="SAM-dependent_MTases_sf"/>
</dbReference>
<dbReference type="InterPro" id="IPR050320">
    <property type="entry name" value="N5-glutamine_MTase"/>
</dbReference>